<dbReference type="NCBIfam" id="NF002559">
    <property type="entry name" value="PRK02134.1"/>
    <property type="match status" value="1"/>
</dbReference>
<evidence type="ECO:0000256" key="4">
    <source>
        <dbReference type="ARBA" id="ARBA00022842"/>
    </source>
</evidence>
<dbReference type="InterPro" id="IPR006879">
    <property type="entry name" value="YdjC-like"/>
</dbReference>
<dbReference type="GO" id="GO:0036311">
    <property type="term" value="F:chitin disaccharide deacetylase activity"/>
    <property type="evidence" value="ECO:0007669"/>
    <property type="project" value="UniProtKB-EC"/>
</dbReference>
<organism evidence="6 7">
    <name type="scientific">Pseudalkalibacillus berkeleyi</name>
    <dbReference type="NCBI Taxonomy" id="1069813"/>
    <lineage>
        <taxon>Bacteria</taxon>
        <taxon>Bacillati</taxon>
        <taxon>Bacillota</taxon>
        <taxon>Bacilli</taxon>
        <taxon>Bacillales</taxon>
        <taxon>Fictibacillaceae</taxon>
        <taxon>Pseudalkalibacillus</taxon>
    </lineage>
</organism>
<evidence type="ECO:0000256" key="2">
    <source>
        <dbReference type="ARBA" id="ARBA00022723"/>
    </source>
</evidence>
<dbReference type="SUPFAM" id="SSF88713">
    <property type="entry name" value="Glycoside hydrolase/deacetylase"/>
    <property type="match status" value="1"/>
</dbReference>
<dbReference type="CDD" id="cd10803">
    <property type="entry name" value="YdjC_EF3048_like"/>
    <property type="match status" value="1"/>
</dbReference>
<comment type="caution">
    <text evidence="6">The sequence shown here is derived from an EMBL/GenBank/DDBJ whole genome shotgun (WGS) entry which is preliminary data.</text>
</comment>
<comment type="cofactor">
    <cofactor evidence="1">
        <name>Mg(2+)</name>
        <dbReference type="ChEBI" id="CHEBI:18420"/>
    </cofactor>
</comment>
<keyword evidence="7" id="KW-1185">Reference proteome</keyword>
<dbReference type="RefSeq" id="WP_236335250.1">
    <property type="nucleotide sequence ID" value="NZ_JAKIJS010000001.1"/>
</dbReference>
<evidence type="ECO:0000313" key="7">
    <source>
        <dbReference type="Proteomes" id="UP001649381"/>
    </source>
</evidence>
<keyword evidence="3 6" id="KW-0378">Hydrolase</keyword>
<name>A0ABS9H3Q6_9BACL</name>
<reference evidence="6 7" key="1">
    <citation type="submission" date="2022-01" db="EMBL/GenBank/DDBJ databases">
        <title>Alkalihalobacillus sp. EGI L200015, a novel bacterium isolated from a salt lake sediment.</title>
        <authorList>
            <person name="Gao L."/>
            <person name="Fang B.-Z."/>
            <person name="Li W.-J."/>
        </authorList>
    </citation>
    <scope>NUCLEOTIDE SEQUENCE [LARGE SCALE GENOMIC DNA]</scope>
    <source>
        <strain evidence="6 7">KCTC 12718</strain>
    </source>
</reference>
<evidence type="ECO:0000256" key="1">
    <source>
        <dbReference type="ARBA" id="ARBA00001946"/>
    </source>
</evidence>
<dbReference type="Proteomes" id="UP001649381">
    <property type="component" value="Unassembled WGS sequence"/>
</dbReference>
<keyword evidence="2" id="KW-0479">Metal-binding</keyword>
<dbReference type="InterPro" id="IPR022948">
    <property type="entry name" value="COD_ChbG_bac"/>
</dbReference>
<dbReference type="InterPro" id="IPR011330">
    <property type="entry name" value="Glyco_hydro/deAcase_b/a-brl"/>
</dbReference>
<dbReference type="EC" id="3.5.1.105" evidence="6"/>
<protein>
    <submittedName>
        <fullName evidence="6">Chitin disaccharide deacetylase</fullName>
        <ecNumber evidence="6">3.5.1.105</ecNumber>
    </submittedName>
</protein>
<keyword evidence="4" id="KW-0460">Magnesium</keyword>
<dbReference type="EMBL" id="JAKIJS010000001">
    <property type="protein sequence ID" value="MCF6138498.1"/>
    <property type="molecule type" value="Genomic_DNA"/>
</dbReference>
<accession>A0ABS9H3Q6</accession>
<proteinExistence type="predicted"/>
<sequence>MDGAISLIQLLVNADDFGYSRGVNYGIMDAHKHGIVNSTTMLMNMQGTDQAIELAKENPDLKVGVHLTLTCGKALAPKVPSLTSDDGTFRMTRKFERIEEVRVEDVEMEWSAQIEAFLQTGLVPTHMDSHHHIHGQSKLLSVVKRLSEKYGLPVRNVFGDKKTDLRLLTDIFLADFYKDGVHEGYFDELQNRVKGGTSVEVMCHPAYVDEALLNGSSYHVKRADELTILMNTKLNKEKIQLL</sequence>
<dbReference type="Pfam" id="PF04794">
    <property type="entry name" value="YdjC"/>
    <property type="match status" value="1"/>
</dbReference>
<keyword evidence="5" id="KW-0119">Carbohydrate metabolism</keyword>
<evidence type="ECO:0000256" key="3">
    <source>
        <dbReference type="ARBA" id="ARBA00022801"/>
    </source>
</evidence>
<evidence type="ECO:0000256" key="5">
    <source>
        <dbReference type="ARBA" id="ARBA00023277"/>
    </source>
</evidence>
<dbReference type="PANTHER" id="PTHR31609:SF1">
    <property type="entry name" value="CARBOHYDRATE DEACETYLASE"/>
    <property type="match status" value="1"/>
</dbReference>
<evidence type="ECO:0000313" key="6">
    <source>
        <dbReference type="EMBL" id="MCF6138498.1"/>
    </source>
</evidence>
<dbReference type="PANTHER" id="PTHR31609">
    <property type="entry name" value="YDJC DEACETYLASE FAMILY MEMBER"/>
    <property type="match status" value="1"/>
</dbReference>
<dbReference type="Gene3D" id="3.20.20.370">
    <property type="entry name" value="Glycoside hydrolase/deacetylase"/>
    <property type="match status" value="1"/>
</dbReference>
<gene>
    <name evidence="6" type="primary">chbG</name>
    <name evidence="6" type="ORF">L2716_12245</name>
</gene>